<dbReference type="EMBL" id="GBXM01083823">
    <property type="protein sequence ID" value="JAH24754.1"/>
    <property type="molecule type" value="Transcribed_RNA"/>
</dbReference>
<organism evidence="1">
    <name type="scientific">Anguilla anguilla</name>
    <name type="common">European freshwater eel</name>
    <name type="synonym">Muraena anguilla</name>
    <dbReference type="NCBI Taxonomy" id="7936"/>
    <lineage>
        <taxon>Eukaryota</taxon>
        <taxon>Metazoa</taxon>
        <taxon>Chordata</taxon>
        <taxon>Craniata</taxon>
        <taxon>Vertebrata</taxon>
        <taxon>Euteleostomi</taxon>
        <taxon>Actinopterygii</taxon>
        <taxon>Neopterygii</taxon>
        <taxon>Teleostei</taxon>
        <taxon>Anguilliformes</taxon>
        <taxon>Anguillidae</taxon>
        <taxon>Anguilla</taxon>
    </lineage>
</organism>
<reference evidence="1" key="1">
    <citation type="submission" date="2014-11" db="EMBL/GenBank/DDBJ databases">
        <authorList>
            <person name="Amaro Gonzalez C."/>
        </authorList>
    </citation>
    <scope>NUCLEOTIDE SEQUENCE</scope>
</reference>
<protein>
    <submittedName>
        <fullName evidence="1">Uncharacterized protein</fullName>
    </submittedName>
</protein>
<dbReference type="EMBL" id="GBXM01062767">
    <property type="protein sequence ID" value="JAH45810.1"/>
    <property type="molecule type" value="Transcribed_RNA"/>
</dbReference>
<proteinExistence type="predicted"/>
<sequence>MRPHPVKMQLQTGTSFTVLSLSQSLSLFPSSLLFRLFFFIQLQLPFKF</sequence>
<reference evidence="1" key="2">
    <citation type="journal article" date="2015" name="Fish Shellfish Immunol.">
        <title>Early steps in the European eel (Anguilla anguilla)-Vibrio vulnificus interaction in the gills: Role of the RtxA13 toxin.</title>
        <authorList>
            <person name="Callol A."/>
            <person name="Pajuelo D."/>
            <person name="Ebbesson L."/>
            <person name="Teles M."/>
            <person name="MacKenzie S."/>
            <person name="Amaro C."/>
        </authorList>
    </citation>
    <scope>NUCLEOTIDE SEQUENCE</scope>
</reference>
<accession>A0A0E9R6N4</accession>
<dbReference type="AlphaFoldDB" id="A0A0E9R6N4"/>
<evidence type="ECO:0000313" key="1">
    <source>
        <dbReference type="EMBL" id="JAH24754.1"/>
    </source>
</evidence>
<name>A0A0E9R6N4_ANGAN</name>